<evidence type="ECO:0000313" key="2">
    <source>
        <dbReference type="EMBL" id="SJM51662.1"/>
    </source>
</evidence>
<feature type="compositionally biased region" description="Basic and acidic residues" evidence="1">
    <location>
        <begin position="63"/>
        <end position="72"/>
    </location>
</feature>
<name>A0A1R4F782_9MICO</name>
<dbReference type="OrthoDB" id="5119182at2"/>
<dbReference type="RefSeq" id="WP_086991042.1">
    <property type="nucleotide sequence ID" value="NZ_FUHU01000018.1"/>
</dbReference>
<protein>
    <submittedName>
        <fullName evidence="2">Uncharacterized protein</fullName>
    </submittedName>
</protein>
<dbReference type="GeneID" id="303172144"/>
<organism evidence="2 3">
    <name type="scientific">Agrococcus casei LMG 22410</name>
    <dbReference type="NCBI Taxonomy" id="1255656"/>
    <lineage>
        <taxon>Bacteria</taxon>
        <taxon>Bacillati</taxon>
        <taxon>Actinomycetota</taxon>
        <taxon>Actinomycetes</taxon>
        <taxon>Micrococcales</taxon>
        <taxon>Microbacteriaceae</taxon>
        <taxon>Agrococcus</taxon>
    </lineage>
</organism>
<accession>A0A1R4F782</accession>
<keyword evidence="3" id="KW-1185">Reference proteome</keyword>
<proteinExistence type="predicted"/>
<evidence type="ECO:0000256" key="1">
    <source>
        <dbReference type="SAM" id="MobiDB-lite"/>
    </source>
</evidence>
<evidence type="ECO:0000313" key="3">
    <source>
        <dbReference type="Proteomes" id="UP000195787"/>
    </source>
</evidence>
<gene>
    <name evidence="2" type="ORF">CZ674_02875</name>
</gene>
<dbReference type="Proteomes" id="UP000195787">
    <property type="component" value="Unassembled WGS sequence"/>
</dbReference>
<dbReference type="AlphaFoldDB" id="A0A1R4F782"/>
<reference evidence="2 3" key="1">
    <citation type="submission" date="2017-02" db="EMBL/GenBank/DDBJ databases">
        <authorList>
            <person name="Peterson S.W."/>
        </authorList>
    </citation>
    <scope>NUCLEOTIDE SEQUENCE [LARGE SCALE GENOMIC DNA]</scope>
    <source>
        <strain evidence="2 3">LMG 22410</strain>
    </source>
</reference>
<dbReference type="EMBL" id="FUHU01000018">
    <property type="protein sequence ID" value="SJM51662.1"/>
    <property type="molecule type" value="Genomic_DNA"/>
</dbReference>
<sequence length="121" mass="13372">MAINEEQRQLEIAAEVEELARALAHSTRDVPHPRDSYRLLGELGATIDHLAQVIDQLGKWHSRTEDGTHYDGEDGDGTGSARAAADELTTAANMLRLASSHVHRAHGHNGVVRWYQEPQES</sequence>
<feature type="region of interest" description="Disordered" evidence="1">
    <location>
        <begin position="63"/>
        <end position="82"/>
    </location>
</feature>